<evidence type="ECO:0000256" key="4">
    <source>
        <dbReference type="SAM" id="MobiDB-lite"/>
    </source>
</evidence>
<evidence type="ECO:0008006" key="9">
    <source>
        <dbReference type="Google" id="ProtNLM"/>
    </source>
</evidence>
<dbReference type="AlphaFoldDB" id="A0A9P6FQ41"/>
<dbReference type="EMBL" id="JAABOA010002866">
    <property type="protein sequence ID" value="KAF9579317.1"/>
    <property type="molecule type" value="Genomic_DNA"/>
</dbReference>
<evidence type="ECO:0000256" key="3">
    <source>
        <dbReference type="PROSITE-ProRule" id="PRU00723"/>
    </source>
</evidence>
<dbReference type="Pfam" id="PF00806">
    <property type="entry name" value="PUF"/>
    <property type="match status" value="8"/>
</dbReference>
<feature type="repeat" description="Pumilio" evidence="2">
    <location>
        <begin position="788"/>
        <end position="823"/>
    </location>
</feature>
<dbReference type="SUPFAM" id="SSF81995">
    <property type="entry name" value="beta-sandwich domain of Sec23/24"/>
    <property type="match status" value="1"/>
</dbReference>
<evidence type="ECO:0000256" key="2">
    <source>
        <dbReference type="PROSITE-ProRule" id="PRU00317"/>
    </source>
</evidence>
<dbReference type="InterPro" id="IPR016024">
    <property type="entry name" value="ARM-type_fold"/>
</dbReference>
<accession>A0A9P6FQ41</accession>
<feature type="region of interest" description="Disordered" evidence="4">
    <location>
        <begin position="105"/>
        <end position="210"/>
    </location>
</feature>
<keyword evidence="3" id="KW-0863">Zinc-finger</keyword>
<evidence type="ECO:0000259" key="5">
    <source>
        <dbReference type="PROSITE" id="PS50103"/>
    </source>
</evidence>
<dbReference type="GO" id="GO:0003729">
    <property type="term" value="F:mRNA binding"/>
    <property type="evidence" value="ECO:0007669"/>
    <property type="project" value="TreeGrafter"/>
</dbReference>
<keyword evidence="3" id="KW-0862">Zinc</keyword>
<dbReference type="SMART" id="SM00356">
    <property type="entry name" value="ZnF_C3H1"/>
    <property type="match status" value="1"/>
</dbReference>
<feature type="compositionally biased region" description="Polar residues" evidence="4">
    <location>
        <begin position="22"/>
        <end position="48"/>
    </location>
</feature>
<reference evidence="7" key="1">
    <citation type="journal article" date="2020" name="Fungal Divers.">
        <title>Resolving the Mortierellaceae phylogeny through synthesis of multi-gene phylogenetics and phylogenomics.</title>
        <authorList>
            <person name="Vandepol N."/>
            <person name="Liber J."/>
            <person name="Desiro A."/>
            <person name="Na H."/>
            <person name="Kennedy M."/>
            <person name="Barry K."/>
            <person name="Grigoriev I.V."/>
            <person name="Miller A.N."/>
            <person name="O'Donnell K."/>
            <person name="Stajich J.E."/>
            <person name="Bonito G."/>
        </authorList>
    </citation>
    <scope>NUCLEOTIDE SEQUENCE</scope>
    <source>
        <strain evidence="7">KOD1015</strain>
    </source>
</reference>
<evidence type="ECO:0000313" key="8">
    <source>
        <dbReference type="Proteomes" id="UP000780801"/>
    </source>
</evidence>
<dbReference type="SMART" id="SM00025">
    <property type="entry name" value="Pumilio"/>
    <property type="match status" value="8"/>
</dbReference>
<proteinExistence type="predicted"/>
<feature type="compositionally biased region" description="Basic and acidic residues" evidence="4">
    <location>
        <begin position="67"/>
        <end position="91"/>
    </location>
</feature>
<feature type="repeat" description="Pumilio" evidence="2">
    <location>
        <begin position="824"/>
        <end position="861"/>
    </location>
</feature>
<feature type="repeat" description="Pumilio" evidence="2">
    <location>
        <begin position="643"/>
        <end position="678"/>
    </location>
</feature>
<feature type="zinc finger region" description="C3H1-type" evidence="3">
    <location>
        <begin position="407"/>
        <end position="429"/>
    </location>
</feature>
<feature type="compositionally biased region" description="Low complexity" evidence="4">
    <location>
        <begin position="147"/>
        <end position="158"/>
    </location>
</feature>
<dbReference type="GO" id="GO:0010608">
    <property type="term" value="P:post-transcriptional regulation of gene expression"/>
    <property type="evidence" value="ECO:0007669"/>
    <property type="project" value="TreeGrafter"/>
</dbReference>
<dbReference type="InterPro" id="IPR033133">
    <property type="entry name" value="PUM-HD"/>
</dbReference>
<dbReference type="CDD" id="cd07920">
    <property type="entry name" value="Pumilio"/>
    <property type="match status" value="1"/>
</dbReference>
<gene>
    <name evidence="7" type="ORF">BGW38_004475</name>
</gene>
<evidence type="ECO:0000256" key="1">
    <source>
        <dbReference type="ARBA" id="ARBA00022737"/>
    </source>
</evidence>
<dbReference type="OrthoDB" id="668540at2759"/>
<dbReference type="InterPro" id="IPR000571">
    <property type="entry name" value="Znf_CCCH"/>
</dbReference>
<dbReference type="FunFam" id="1.25.10.10:FF:000237">
    <property type="entry name" value="Pumilio homolog 9"/>
    <property type="match status" value="1"/>
</dbReference>
<dbReference type="Proteomes" id="UP000780801">
    <property type="component" value="Unassembled WGS sequence"/>
</dbReference>
<feature type="compositionally biased region" description="Polar residues" evidence="4">
    <location>
        <begin position="191"/>
        <end position="210"/>
    </location>
</feature>
<comment type="caution">
    <text evidence="7">The sequence shown here is derived from an EMBL/GenBank/DDBJ whole genome shotgun (WGS) entry which is preliminary data.</text>
</comment>
<dbReference type="InterPro" id="IPR011989">
    <property type="entry name" value="ARM-like"/>
</dbReference>
<dbReference type="PANTHER" id="PTHR12537">
    <property type="entry name" value="RNA BINDING PROTEIN PUMILIO-RELATED"/>
    <property type="match status" value="1"/>
</dbReference>
<feature type="repeat" description="Pumilio" evidence="2">
    <location>
        <begin position="571"/>
        <end position="606"/>
    </location>
</feature>
<dbReference type="PROSITE" id="PS50103">
    <property type="entry name" value="ZF_C3H1"/>
    <property type="match status" value="1"/>
</dbReference>
<dbReference type="Gene3D" id="1.25.10.10">
    <property type="entry name" value="Leucine-rich Repeat Variant"/>
    <property type="match status" value="1"/>
</dbReference>
<dbReference type="SUPFAM" id="SSF48371">
    <property type="entry name" value="ARM repeat"/>
    <property type="match status" value="1"/>
</dbReference>
<evidence type="ECO:0000259" key="6">
    <source>
        <dbReference type="PROSITE" id="PS50303"/>
    </source>
</evidence>
<dbReference type="GO" id="GO:0008270">
    <property type="term" value="F:zinc ion binding"/>
    <property type="evidence" value="ECO:0007669"/>
    <property type="project" value="UniProtKB-KW"/>
</dbReference>
<feature type="repeat" description="Pumilio" evidence="2">
    <location>
        <begin position="752"/>
        <end position="787"/>
    </location>
</feature>
<feature type="compositionally biased region" description="Low complexity" evidence="4">
    <location>
        <begin position="505"/>
        <end position="543"/>
    </location>
</feature>
<feature type="region of interest" description="Disordered" evidence="4">
    <location>
        <begin position="1"/>
        <end position="91"/>
    </location>
</feature>
<feature type="region of interest" description="Disordered" evidence="4">
    <location>
        <begin position="502"/>
        <end position="558"/>
    </location>
</feature>
<dbReference type="PANTHER" id="PTHR12537:SF13">
    <property type="entry name" value="PUMILIO HOMOLOGY DOMAIN FAMILY MEMBER 4"/>
    <property type="match status" value="1"/>
</dbReference>
<dbReference type="PROSITE" id="PS50303">
    <property type="entry name" value="PUM_HD"/>
    <property type="match status" value="1"/>
</dbReference>
<feature type="repeat" description="Pumilio" evidence="2">
    <location>
        <begin position="607"/>
        <end position="642"/>
    </location>
</feature>
<feature type="repeat" description="Pumilio" evidence="2">
    <location>
        <begin position="680"/>
        <end position="715"/>
    </location>
</feature>
<dbReference type="InterPro" id="IPR033712">
    <property type="entry name" value="Pumilio_RNA-bd"/>
</dbReference>
<name>A0A9P6FQ41_9FUNG</name>
<organism evidence="7 8">
    <name type="scientific">Lunasporangiospora selenospora</name>
    <dbReference type="NCBI Taxonomy" id="979761"/>
    <lineage>
        <taxon>Eukaryota</taxon>
        <taxon>Fungi</taxon>
        <taxon>Fungi incertae sedis</taxon>
        <taxon>Mucoromycota</taxon>
        <taxon>Mortierellomycotina</taxon>
        <taxon>Mortierellomycetes</taxon>
        <taxon>Mortierellales</taxon>
        <taxon>Mortierellaceae</taxon>
        <taxon>Lunasporangiospora</taxon>
    </lineage>
</organism>
<feature type="domain" description="PUM-HD" evidence="6">
    <location>
        <begin position="550"/>
        <end position="887"/>
    </location>
</feature>
<dbReference type="PROSITE" id="PS50302">
    <property type="entry name" value="PUM"/>
    <property type="match status" value="8"/>
</dbReference>
<evidence type="ECO:0000313" key="7">
    <source>
        <dbReference type="EMBL" id="KAF9579317.1"/>
    </source>
</evidence>
<dbReference type="InterPro" id="IPR001313">
    <property type="entry name" value="Pumilio_RNA-bd_rpt"/>
</dbReference>
<protein>
    <recommendedName>
        <fullName evidence="9">ARM repeat-containing protein</fullName>
    </recommendedName>
</protein>
<keyword evidence="1" id="KW-0677">Repeat</keyword>
<sequence length="1077" mass="117053">MATKSLQRDSAFLPAEDPNTDEILTQRQTGPSPGPVGSNQQFQLSGSPRRSDDHGTPTAEISSDDLDVAKDMAERLEQKRQEHERQRVMQRELFEQQMHQLKLQQLREEQAMLASKNGSGNAIGTGAGAGRDTRSDEVSDSSAVANGGSIPSIPSSRRTSNDPTDLWSELDRLSLGGNDKAQRPVDLSKIGRSSTSVKESTSPAESAFSDSAHLSQFTERLIFESDTLGSSTSRLSSLQRNRSLQNDDSIWKGQQGLSMGSSALGGTSYLTRILGMGSGEDAFGALLTPSSSALDLTQLPPASGLRLSADQELSRNSEWPQFGKTVPLKSERALSMSHHSGSILGFGGITSSDNPHKPSLPATTSPFSSAEIPTRFSKVPSLLPFEDMTDSDLRKGLLPSDLAPNDVCLQFQQGYCPRGEMCPYTHTFIMPATTRAPSLHSPGLNASAAGLSTGVGSATFYSRLNSVSGPSSTGLSNNVGFPFNQSQNSTGYQLTSAGSNNLVRAPQQGQGQQQAQSQAQQQQTPQQQQQQTPPLPQQQQAQPPTAPNKGNAKRANADAEANRFAGAVLESFVGQIYSLCKDQHGCRYLQKKLEEQNDKYLAIIFNEVFSHFVELMTDPFGNYLCQKLLEYCDDEQRTVIVETVAPELVNISLNMHGTRAVQKMIEFLSTPQQIAIVVVALNPSVVTLIKDLNGNHVIQKCLNRLTSEDNQFIYNAISTHCIEVATHRHGCCVLQRCIDHASVPQKIQLVREITVNALALVQDPFGNYVVQYVLDLADSRFTDALIRRFIGHVCALSVQKFSSNVMEKCIRVAEPDTRKFLIEEMINKSRLDKLLRDSYANYVVQTSLDFADPIQRTQLVECIRPLLPAIRNTPYGKRIQSKLHRDQLSGVSQQLGHMGMNGINGINSMASMNNMNSLGGGVGPSMNGINGVNMNMNMNMGMGMGMNNMNNMNGMNNMSNMAAMANMSNLSTMGPSTMNMSHPMNGMNHPMNGLPMGPSVSNMGMNMANMNNGGTMTNGNHSMTGMNGMTNMNSVSNVNSVNNMNGNMMGLGFPGMNHYGNVGIIGMNDYNPYNGYM</sequence>
<dbReference type="GO" id="GO:0005737">
    <property type="term" value="C:cytoplasm"/>
    <property type="evidence" value="ECO:0007669"/>
    <property type="project" value="TreeGrafter"/>
</dbReference>
<feature type="repeat" description="Pumilio" evidence="2">
    <location>
        <begin position="716"/>
        <end position="751"/>
    </location>
</feature>
<keyword evidence="3" id="KW-0479">Metal-binding</keyword>
<keyword evidence="8" id="KW-1185">Reference proteome</keyword>
<feature type="domain" description="C3H1-type" evidence="5">
    <location>
        <begin position="407"/>
        <end position="429"/>
    </location>
</feature>